<organism evidence="1 2">
    <name type="scientific">Prunus yedoensis var. nudiflora</name>
    <dbReference type="NCBI Taxonomy" id="2094558"/>
    <lineage>
        <taxon>Eukaryota</taxon>
        <taxon>Viridiplantae</taxon>
        <taxon>Streptophyta</taxon>
        <taxon>Embryophyta</taxon>
        <taxon>Tracheophyta</taxon>
        <taxon>Spermatophyta</taxon>
        <taxon>Magnoliopsida</taxon>
        <taxon>eudicotyledons</taxon>
        <taxon>Gunneridae</taxon>
        <taxon>Pentapetalae</taxon>
        <taxon>rosids</taxon>
        <taxon>fabids</taxon>
        <taxon>Rosales</taxon>
        <taxon>Rosaceae</taxon>
        <taxon>Amygdaloideae</taxon>
        <taxon>Amygdaleae</taxon>
        <taxon>Prunus</taxon>
    </lineage>
</organism>
<name>A0A314UYC7_PRUYE</name>
<evidence type="ECO:0000313" key="1">
    <source>
        <dbReference type="EMBL" id="PQM42411.1"/>
    </source>
</evidence>
<dbReference type="AlphaFoldDB" id="A0A314UYC7"/>
<reference evidence="1 2" key="1">
    <citation type="submission" date="2018-02" db="EMBL/GenBank/DDBJ databases">
        <title>Draft genome of wild Prunus yedoensis var. nudiflora.</title>
        <authorList>
            <person name="Baek S."/>
            <person name="Kim J.-H."/>
            <person name="Choi K."/>
            <person name="Kim G.-B."/>
            <person name="Cho A."/>
            <person name="Jang H."/>
            <person name="Shin C.-H."/>
            <person name="Yu H.-J."/>
            <person name="Mun J.-H."/>
        </authorList>
    </citation>
    <scope>NUCLEOTIDE SEQUENCE [LARGE SCALE GENOMIC DNA]</scope>
    <source>
        <strain evidence="2">cv. Jeju island</strain>
        <tissue evidence="1">Leaf</tissue>
    </source>
</reference>
<evidence type="ECO:0000313" key="2">
    <source>
        <dbReference type="Proteomes" id="UP000250321"/>
    </source>
</evidence>
<keyword evidence="2" id="KW-1185">Reference proteome</keyword>
<dbReference type="Proteomes" id="UP000250321">
    <property type="component" value="Unassembled WGS sequence"/>
</dbReference>
<dbReference type="EMBL" id="PJQY01002827">
    <property type="protein sequence ID" value="PQM42411.1"/>
    <property type="molecule type" value="Genomic_DNA"/>
</dbReference>
<sequence length="78" mass="8353">MCLGTGVPNVSLGKGVLKVKECQRRHKAFMLQGNVLKHGGTEGELRHGGAESELKQGCVEDKGMPKATKSLHVPRQCA</sequence>
<proteinExistence type="predicted"/>
<protein>
    <submittedName>
        <fullName evidence="1">Uncharacterized protein</fullName>
    </submittedName>
</protein>
<comment type="caution">
    <text evidence="1">The sequence shown here is derived from an EMBL/GenBank/DDBJ whole genome shotgun (WGS) entry which is preliminary data.</text>
</comment>
<gene>
    <name evidence="1" type="ORF">Pyn_13873</name>
</gene>
<accession>A0A314UYC7</accession>